<dbReference type="SUPFAM" id="SSF54631">
    <property type="entry name" value="CBS-domain pair"/>
    <property type="match status" value="1"/>
</dbReference>
<proteinExistence type="predicted"/>
<feature type="domain" description="CBS" evidence="2">
    <location>
        <begin position="7"/>
        <end position="64"/>
    </location>
</feature>
<dbReference type="InterPro" id="IPR000644">
    <property type="entry name" value="CBS_dom"/>
</dbReference>
<dbReference type="InterPro" id="IPR051257">
    <property type="entry name" value="Diverse_CBS-Domain"/>
</dbReference>
<dbReference type="PANTHER" id="PTHR43080:SF2">
    <property type="entry name" value="CBS DOMAIN-CONTAINING PROTEIN"/>
    <property type="match status" value="1"/>
</dbReference>
<dbReference type="Pfam" id="PF00571">
    <property type="entry name" value="CBS"/>
    <property type="match status" value="2"/>
</dbReference>
<dbReference type="InterPro" id="IPR046342">
    <property type="entry name" value="CBS_dom_sf"/>
</dbReference>
<accession>A0A382WAE3</accession>
<organism evidence="3">
    <name type="scientific">marine metagenome</name>
    <dbReference type="NCBI Taxonomy" id="408172"/>
    <lineage>
        <taxon>unclassified sequences</taxon>
        <taxon>metagenomes</taxon>
        <taxon>ecological metagenomes</taxon>
    </lineage>
</organism>
<evidence type="ECO:0000259" key="2">
    <source>
        <dbReference type="PROSITE" id="PS51371"/>
    </source>
</evidence>
<dbReference type="AlphaFoldDB" id="A0A382WAE3"/>
<evidence type="ECO:0000256" key="1">
    <source>
        <dbReference type="ARBA" id="ARBA00023122"/>
    </source>
</evidence>
<dbReference type="PROSITE" id="PS51371">
    <property type="entry name" value="CBS"/>
    <property type="match status" value="1"/>
</dbReference>
<sequence>MQASELLSSSILTLHPDNDGQKALSLMDDLKISHLPVVQNKSYLGIISENEILEWEKTDESIDRHLTNLVAPHVLENQHLFDIIEVLEKNRLTIVPVLTENKQYMGSVSNRKLLYTIARSSTVQSMGGVFVLEMNQNNYSMSEIARIIESNNTKILSSYITSVPNSTKIELTIKVNKIEIDAIINDFERFEYKVMASYQESASNNDFMERYESLMRFLNP</sequence>
<keyword evidence="1" id="KW-0129">CBS domain</keyword>
<protein>
    <recommendedName>
        <fullName evidence="2">CBS domain-containing protein</fullName>
    </recommendedName>
</protein>
<dbReference type="Gene3D" id="3.10.580.10">
    <property type="entry name" value="CBS-domain"/>
    <property type="match status" value="2"/>
</dbReference>
<evidence type="ECO:0000313" key="3">
    <source>
        <dbReference type="EMBL" id="SVD55649.1"/>
    </source>
</evidence>
<gene>
    <name evidence="3" type="ORF">METZ01_LOCUS408503</name>
</gene>
<name>A0A382WAE3_9ZZZZ</name>
<reference evidence="3" key="1">
    <citation type="submission" date="2018-05" db="EMBL/GenBank/DDBJ databases">
        <authorList>
            <person name="Lanie J.A."/>
            <person name="Ng W.-L."/>
            <person name="Kazmierczak K.M."/>
            <person name="Andrzejewski T.M."/>
            <person name="Davidsen T.M."/>
            <person name="Wayne K.J."/>
            <person name="Tettelin H."/>
            <person name="Glass J.I."/>
            <person name="Rusch D."/>
            <person name="Podicherti R."/>
            <person name="Tsui H.-C.T."/>
            <person name="Winkler M.E."/>
        </authorList>
    </citation>
    <scope>NUCLEOTIDE SEQUENCE</scope>
</reference>
<dbReference type="PANTHER" id="PTHR43080">
    <property type="entry name" value="CBS DOMAIN-CONTAINING PROTEIN CBSX3, MITOCHONDRIAL"/>
    <property type="match status" value="1"/>
</dbReference>
<dbReference type="EMBL" id="UINC01158223">
    <property type="protein sequence ID" value="SVD55649.1"/>
    <property type="molecule type" value="Genomic_DNA"/>
</dbReference>